<keyword evidence="3" id="KW-1185">Reference proteome</keyword>
<gene>
    <name evidence="2" type="ORF">NDU88_008633</name>
</gene>
<dbReference type="AlphaFoldDB" id="A0AAV7PTN3"/>
<name>A0AAV7PTN3_PLEWA</name>
<accession>A0AAV7PTN3</accession>
<dbReference type="EMBL" id="JANPWB010000011">
    <property type="protein sequence ID" value="KAJ1130279.1"/>
    <property type="molecule type" value="Genomic_DNA"/>
</dbReference>
<sequence>MEGVPKLLSRHIHRRNPGDAPLAEYCLSCHRGTYEGVAAITTEAMCTSEGADRLEEPGSKAHDSQKMPTGRRGREDLQQTERDKKTNGEDKDVSSAPEMCLFSSCEERNLDC</sequence>
<protein>
    <submittedName>
        <fullName evidence="2">Uncharacterized protein</fullName>
    </submittedName>
</protein>
<evidence type="ECO:0000313" key="2">
    <source>
        <dbReference type="EMBL" id="KAJ1130279.1"/>
    </source>
</evidence>
<feature type="region of interest" description="Disordered" evidence="1">
    <location>
        <begin position="1"/>
        <end position="20"/>
    </location>
</feature>
<organism evidence="2 3">
    <name type="scientific">Pleurodeles waltl</name>
    <name type="common">Iberian ribbed newt</name>
    <dbReference type="NCBI Taxonomy" id="8319"/>
    <lineage>
        <taxon>Eukaryota</taxon>
        <taxon>Metazoa</taxon>
        <taxon>Chordata</taxon>
        <taxon>Craniata</taxon>
        <taxon>Vertebrata</taxon>
        <taxon>Euteleostomi</taxon>
        <taxon>Amphibia</taxon>
        <taxon>Batrachia</taxon>
        <taxon>Caudata</taxon>
        <taxon>Salamandroidea</taxon>
        <taxon>Salamandridae</taxon>
        <taxon>Pleurodelinae</taxon>
        <taxon>Pleurodeles</taxon>
    </lineage>
</organism>
<evidence type="ECO:0000256" key="1">
    <source>
        <dbReference type="SAM" id="MobiDB-lite"/>
    </source>
</evidence>
<feature type="compositionally biased region" description="Basic and acidic residues" evidence="1">
    <location>
        <begin position="72"/>
        <end position="93"/>
    </location>
</feature>
<dbReference type="Proteomes" id="UP001066276">
    <property type="component" value="Chromosome 7"/>
</dbReference>
<comment type="caution">
    <text evidence="2">The sequence shown here is derived from an EMBL/GenBank/DDBJ whole genome shotgun (WGS) entry which is preliminary data.</text>
</comment>
<evidence type="ECO:0000313" key="3">
    <source>
        <dbReference type="Proteomes" id="UP001066276"/>
    </source>
</evidence>
<reference evidence="2" key="1">
    <citation type="journal article" date="2022" name="bioRxiv">
        <title>Sequencing and chromosome-scale assembly of the giantPleurodeles waltlgenome.</title>
        <authorList>
            <person name="Brown T."/>
            <person name="Elewa A."/>
            <person name="Iarovenko S."/>
            <person name="Subramanian E."/>
            <person name="Araus A.J."/>
            <person name="Petzold A."/>
            <person name="Susuki M."/>
            <person name="Suzuki K.-i.T."/>
            <person name="Hayashi T."/>
            <person name="Toyoda A."/>
            <person name="Oliveira C."/>
            <person name="Osipova E."/>
            <person name="Leigh N.D."/>
            <person name="Simon A."/>
            <person name="Yun M.H."/>
        </authorList>
    </citation>
    <scope>NUCLEOTIDE SEQUENCE</scope>
    <source>
        <strain evidence="2">20211129_DDA</strain>
        <tissue evidence="2">Liver</tissue>
    </source>
</reference>
<feature type="compositionally biased region" description="Basic and acidic residues" evidence="1">
    <location>
        <begin position="50"/>
        <end position="65"/>
    </location>
</feature>
<proteinExistence type="predicted"/>
<feature type="region of interest" description="Disordered" evidence="1">
    <location>
        <begin position="48"/>
        <end position="95"/>
    </location>
</feature>